<keyword evidence="2" id="KW-1185">Reference proteome</keyword>
<comment type="caution">
    <text evidence="1">The sequence shown here is derived from an EMBL/GenBank/DDBJ whole genome shotgun (WGS) entry which is preliminary data.</text>
</comment>
<gene>
    <name evidence="1" type="ORF">CEXT_118911</name>
</gene>
<dbReference type="Proteomes" id="UP001054945">
    <property type="component" value="Unassembled WGS sequence"/>
</dbReference>
<name>A0AAV4Y2P4_CAEEX</name>
<accession>A0AAV4Y2P4</accession>
<dbReference type="AlphaFoldDB" id="A0AAV4Y2P4"/>
<reference evidence="1 2" key="1">
    <citation type="submission" date="2021-06" db="EMBL/GenBank/DDBJ databases">
        <title>Caerostris extrusa draft genome.</title>
        <authorList>
            <person name="Kono N."/>
            <person name="Arakawa K."/>
        </authorList>
    </citation>
    <scope>NUCLEOTIDE SEQUENCE [LARGE SCALE GENOMIC DNA]</scope>
</reference>
<dbReference type="EMBL" id="BPLR01001154">
    <property type="protein sequence ID" value="GIZ00427.1"/>
    <property type="molecule type" value="Genomic_DNA"/>
</dbReference>
<sequence>MKSHSSLNIIPTTEFNHPHSFPLPQLQQIPKTFLNEETWGHSRRKESAIIYDSKGRRNKQLFAVVRTRRQTPGLVYGPQLWIHLHHQNTNTRTA</sequence>
<evidence type="ECO:0000313" key="2">
    <source>
        <dbReference type="Proteomes" id="UP001054945"/>
    </source>
</evidence>
<evidence type="ECO:0000313" key="1">
    <source>
        <dbReference type="EMBL" id="GIZ00427.1"/>
    </source>
</evidence>
<protein>
    <submittedName>
        <fullName evidence="1">Uncharacterized protein</fullName>
    </submittedName>
</protein>
<proteinExistence type="predicted"/>
<organism evidence="1 2">
    <name type="scientific">Caerostris extrusa</name>
    <name type="common">Bark spider</name>
    <name type="synonym">Caerostris bankana</name>
    <dbReference type="NCBI Taxonomy" id="172846"/>
    <lineage>
        <taxon>Eukaryota</taxon>
        <taxon>Metazoa</taxon>
        <taxon>Ecdysozoa</taxon>
        <taxon>Arthropoda</taxon>
        <taxon>Chelicerata</taxon>
        <taxon>Arachnida</taxon>
        <taxon>Araneae</taxon>
        <taxon>Araneomorphae</taxon>
        <taxon>Entelegynae</taxon>
        <taxon>Araneoidea</taxon>
        <taxon>Araneidae</taxon>
        <taxon>Caerostris</taxon>
    </lineage>
</organism>